<name>A0A8F5BVX0_9CREN</name>
<dbReference type="EMBL" id="CP077715">
    <property type="protein sequence ID" value="QXJ32434.1"/>
    <property type="molecule type" value="Genomic_DNA"/>
</dbReference>
<organism evidence="2 3">
    <name type="scientific">Saccharolobus shibatae</name>
    <dbReference type="NCBI Taxonomy" id="2286"/>
    <lineage>
        <taxon>Archaea</taxon>
        <taxon>Thermoproteota</taxon>
        <taxon>Thermoprotei</taxon>
        <taxon>Sulfolobales</taxon>
        <taxon>Sulfolobaceae</taxon>
        <taxon>Saccharolobus</taxon>
    </lineage>
</organism>
<accession>A0A8F5BVX0</accession>
<proteinExistence type="predicted"/>
<dbReference type="GeneID" id="65560518"/>
<keyword evidence="1" id="KW-1133">Transmembrane helix</keyword>
<evidence type="ECO:0000256" key="1">
    <source>
        <dbReference type="SAM" id="Phobius"/>
    </source>
</evidence>
<evidence type="ECO:0000313" key="3">
    <source>
        <dbReference type="Proteomes" id="UP000693941"/>
    </source>
</evidence>
<gene>
    <name evidence="2" type="ORF">J5U21_02085</name>
</gene>
<reference evidence="2" key="1">
    <citation type="journal article" date="2021" name="Environ. Microbiol.">
        <title>New insights into the diversity and evolution of the archaeal mobilome from three complete genomes of Saccharolobus shibatae.</title>
        <authorList>
            <person name="Medvedeva S."/>
            <person name="Brandt D."/>
            <person name="Cvirkaite-Krupovic V."/>
            <person name="Liu Y."/>
            <person name="Severinov K."/>
            <person name="Ishino S."/>
            <person name="Ishino Y."/>
            <person name="Prangishvili D."/>
            <person name="Kalinowski J."/>
            <person name="Krupovic M."/>
        </authorList>
    </citation>
    <scope>NUCLEOTIDE SEQUENCE</scope>
    <source>
        <strain evidence="2">BEU9</strain>
    </source>
</reference>
<keyword evidence="1" id="KW-0812">Transmembrane</keyword>
<dbReference type="RefSeq" id="WP_218260648.1">
    <property type="nucleotide sequence ID" value="NZ_CP077715.1"/>
</dbReference>
<protein>
    <submittedName>
        <fullName evidence="2">Uncharacterized protein</fullName>
    </submittedName>
</protein>
<keyword evidence="1" id="KW-0472">Membrane</keyword>
<feature type="transmembrane region" description="Helical" evidence="1">
    <location>
        <begin position="158"/>
        <end position="176"/>
    </location>
</feature>
<evidence type="ECO:0000313" key="2">
    <source>
        <dbReference type="EMBL" id="QXJ32434.1"/>
    </source>
</evidence>
<dbReference type="AlphaFoldDB" id="A0A8F5BVX0"/>
<dbReference type="Proteomes" id="UP000693941">
    <property type="component" value="Chromosome"/>
</dbReference>
<sequence length="189" mass="21372">MKFGLLTTLGFSLLALSLLSINSPIHSYVSISNPYSIKIPNIAHVNARLLENNSNVTVYVKLVHNGNVENIVKLPYYLELTPGTWEFSIYNETFPITLTKVINATVVNKSNGIVYVYEYQKIEKYQEIVTTKNATYPIALEVTIYKVNILQYKTIAEILGVIIIFTDIILLAFRFIRDRGSKGTKNSAF</sequence>